<keyword evidence="1" id="KW-0732">Signal</keyword>
<evidence type="ECO:0000259" key="2">
    <source>
        <dbReference type="Pfam" id="PF18271"/>
    </source>
</evidence>
<reference evidence="4" key="2">
    <citation type="submission" date="2010-04" db="EMBL/GenBank/DDBJ databases">
        <authorList>
            <person name="Buell R."/>
            <person name="Hamilton J."/>
            <person name="Hostetler J."/>
        </authorList>
    </citation>
    <scope>NUCLEOTIDE SEQUENCE [LARGE SCALE GENOMIC DNA]</scope>
    <source>
        <strain evidence="4">DAOM:BR144</strain>
    </source>
</reference>
<dbReference type="Pfam" id="PF18271">
    <property type="entry name" value="GH131_N"/>
    <property type="match status" value="1"/>
</dbReference>
<organism evidence="3 4">
    <name type="scientific">Globisporangium ultimum (strain ATCC 200006 / CBS 805.95 / DAOM BR144)</name>
    <name type="common">Pythium ultimum</name>
    <dbReference type="NCBI Taxonomy" id="431595"/>
    <lineage>
        <taxon>Eukaryota</taxon>
        <taxon>Sar</taxon>
        <taxon>Stramenopiles</taxon>
        <taxon>Oomycota</taxon>
        <taxon>Peronosporomycetes</taxon>
        <taxon>Pythiales</taxon>
        <taxon>Pythiaceae</taxon>
        <taxon>Globisporangium</taxon>
    </lineage>
</organism>
<dbReference type="Proteomes" id="UP000019132">
    <property type="component" value="Unassembled WGS sequence"/>
</dbReference>
<reference evidence="4" key="1">
    <citation type="journal article" date="2010" name="Genome Biol.">
        <title>Genome sequence of the necrotrophic plant pathogen Pythium ultimum reveals original pathogenicity mechanisms and effector repertoire.</title>
        <authorList>
            <person name="Levesque C.A."/>
            <person name="Brouwer H."/>
            <person name="Cano L."/>
            <person name="Hamilton J.P."/>
            <person name="Holt C."/>
            <person name="Huitema E."/>
            <person name="Raffaele S."/>
            <person name="Robideau G.P."/>
            <person name="Thines M."/>
            <person name="Win J."/>
            <person name="Zerillo M.M."/>
            <person name="Beakes G.W."/>
            <person name="Boore J.L."/>
            <person name="Busam D."/>
            <person name="Dumas B."/>
            <person name="Ferriera S."/>
            <person name="Fuerstenberg S.I."/>
            <person name="Gachon C.M."/>
            <person name="Gaulin E."/>
            <person name="Govers F."/>
            <person name="Grenville-Briggs L."/>
            <person name="Horner N."/>
            <person name="Hostetler J."/>
            <person name="Jiang R.H."/>
            <person name="Johnson J."/>
            <person name="Krajaejun T."/>
            <person name="Lin H."/>
            <person name="Meijer H.J."/>
            <person name="Moore B."/>
            <person name="Morris P."/>
            <person name="Phuntmart V."/>
            <person name="Puiu D."/>
            <person name="Shetty J."/>
            <person name="Stajich J.E."/>
            <person name="Tripathy S."/>
            <person name="Wawra S."/>
            <person name="van West P."/>
            <person name="Whitty B.R."/>
            <person name="Coutinho P.M."/>
            <person name="Henrissat B."/>
            <person name="Martin F."/>
            <person name="Thomas P.D."/>
            <person name="Tyler B.M."/>
            <person name="De Vries R.P."/>
            <person name="Kamoun S."/>
            <person name="Yandell M."/>
            <person name="Tisserat N."/>
            <person name="Buell C.R."/>
        </authorList>
    </citation>
    <scope>NUCLEOTIDE SEQUENCE</scope>
    <source>
        <strain evidence="4">DAOM:BR144</strain>
    </source>
</reference>
<dbReference type="InParanoid" id="K3WAF3"/>
<dbReference type="PANTHER" id="PTHR34612:SF6">
    <property type="entry name" value="GLYCOSIDE HYDROLASE 131 CATALYTIC N-TERMINAL DOMAIN-CONTAINING PROTEIN"/>
    <property type="match status" value="1"/>
</dbReference>
<dbReference type="STRING" id="431595.K3WAF3"/>
<dbReference type="HOGENOM" id="CLU_061082_1_1_1"/>
<dbReference type="EnsemblProtists" id="PYU1_T001944">
    <property type="protein sequence ID" value="PYU1_T001944"/>
    <property type="gene ID" value="PYU1_G001942"/>
</dbReference>
<keyword evidence="4" id="KW-1185">Reference proteome</keyword>
<name>K3WAF3_GLOUD</name>
<dbReference type="PANTHER" id="PTHR34612">
    <property type="entry name" value="GH131_N DOMAIN-CONTAINING PROTEIN"/>
    <property type="match status" value="1"/>
</dbReference>
<dbReference type="VEuPathDB" id="FungiDB:PYU1_G001942"/>
<evidence type="ECO:0000313" key="4">
    <source>
        <dbReference type="Proteomes" id="UP000019132"/>
    </source>
</evidence>
<evidence type="ECO:0000313" key="3">
    <source>
        <dbReference type="EnsemblProtists" id="PYU1_T001944"/>
    </source>
</evidence>
<dbReference type="EMBL" id="GL376634">
    <property type="status" value="NOT_ANNOTATED_CDS"/>
    <property type="molecule type" value="Genomic_DNA"/>
</dbReference>
<reference evidence="3" key="3">
    <citation type="submission" date="2015-02" db="UniProtKB">
        <authorList>
            <consortium name="EnsemblProtists"/>
        </authorList>
    </citation>
    <scope>IDENTIFICATION</scope>
    <source>
        <strain evidence="3">DAOM BR144</strain>
    </source>
</reference>
<feature type="domain" description="Glycoside hydrolase 131 catalytic N-terminal" evidence="2">
    <location>
        <begin position="29"/>
        <end position="156"/>
    </location>
</feature>
<dbReference type="InterPro" id="IPR041524">
    <property type="entry name" value="GH131_N"/>
</dbReference>
<sequence length="167" mass="18340">MKFTSVLLSAAAATCALFASGVAAQDKPLPWDGRGQDLTAATLDSKYMLHIFKQRQNAAKQDPALWVTVNQKGRSPAYNSDTGVISIAVDNDAIFGGQTNFRRSELVQNVAGNTAGKTFFRASVKKDEAWVNAHSWQVIFPESHLFEVRIDATTTPPKIIFYTDFIV</sequence>
<evidence type="ECO:0000256" key="1">
    <source>
        <dbReference type="SAM" id="SignalP"/>
    </source>
</evidence>
<dbReference type="AlphaFoldDB" id="K3WAF3"/>
<feature type="chain" id="PRO_5003870860" description="Glycoside hydrolase 131 catalytic N-terminal domain-containing protein" evidence="1">
    <location>
        <begin position="25"/>
        <end position="167"/>
    </location>
</feature>
<proteinExistence type="predicted"/>
<feature type="signal peptide" evidence="1">
    <location>
        <begin position="1"/>
        <end position="24"/>
    </location>
</feature>
<protein>
    <recommendedName>
        <fullName evidence="2">Glycoside hydrolase 131 catalytic N-terminal domain-containing protein</fullName>
    </recommendedName>
</protein>
<accession>K3WAF3</accession>
<dbReference type="Gene3D" id="2.60.120.1160">
    <property type="match status" value="1"/>
</dbReference>